<dbReference type="EMBL" id="CP005986">
    <property type="protein sequence ID" value="AIA54033.1"/>
    <property type="molecule type" value="Genomic_DNA"/>
</dbReference>
<organism evidence="1 2">
    <name type="scientific">Acidithiobacillus caldus (strain ATCC 51756 / DSM 8584 / KU)</name>
    <dbReference type="NCBI Taxonomy" id="637389"/>
    <lineage>
        <taxon>Bacteria</taxon>
        <taxon>Pseudomonadati</taxon>
        <taxon>Pseudomonadota</taxon>
        <taxon>Acidithiobacillia</taxon>
        <taxon>Acidithiobacillales</taxon>
        <taxon>Acidithiobacillaceae</taxon>
        <taxon>Acidithiobacillus</taxon>
    </lineage>
</organism>
<reference evidence="1 2" key="1">
    <citation type="journal article" date="2009" name="J. Bacteriol.">
        <title>Draft genome sequence of the extremely acidophilic bacterium Acidithiobacillus caldus ATCC 51756 reveals metabolic versatility in the genus Acidithiobacillus.</title>
        <authorList>
            <person name="Valdes J."/>
            <person name="Quatrini R."/>
            <person name="Hallberg K."/>
            <person name="Dopson M."/>
            <person name="Valenzuela P.D."/>
            <person name="Holmes D.S."/>
        </authorList>
    </citation>
    <scope>NUCLEOTIDE SEQUENCE [LARGE SCALE GENOMIC DNA]</scope>
    <source>
        <strain evidence="2">ATCC 51756 / DSM 8584 / KU</strain>
    </source>
</reference>
<proteinExistence type="predicted"/>
<evidence type="ECO:0000313" key="1">
    <source>
        <dbReference type="EMBL" id="AIA54033.1"/>
    </source>
</evidence>
<dbReference type="RefSeq" id="WP_004869954.1">
    <property type="nucleotide sequence ID" value="NZ_CP005986.1"/>
</dbReference>
<evidence type="ECO:0000313" key="2">
    <source>
        <dbReference type="Proteomes" id="UP000005522"/>
    </source>
</evidence>
<sequence>MNPGELSALVVELALYTHWPRSELLALEVSELVEALSLARRLSATPSS</sequence>
<accession>A0A059ZR43</accession>
<protein>
    <submittedName>
        <fullName evidence="1">Uncharacterized protein</fullName>
    </submittedName>
</protein>
<dbReference type="AlphaFoldDB" id="A0A059ZR43"/>
<dbReference type="Proteomes" id="UP000005522">
    <property type="component" value="Chromosome"/>
</dbReference>
<gene>
    <name evidence="1" type="ORF">Acaty_c0141</name>
</gene>
<dbReference type="HOGENOM" id="CLU_3148297_0_0_6"/>
<dbReference type="KEGG" id="acz:Acaty_c0141"/>
<name>A0A059ZR43_ACICK</name>